<evidence type="ECO:0000256" key="1">
    <source>
        <dbReference type="ARBA" id="ARBA00004141"/>
    </source>
</evidence>
<dbReference type="Pfam" id="PF03600">
    <property type="entry name" value="CitMHS"/>
    <property type="match status" value="1"/>
</dbReference>
<feature type="transmembrane region" description="Helical" evidence="7">
    <location>
        <begin position="522"/>
        <end position="540"/>
    </location>
</feature>
<feature type="transmembrane region" description="Helical" evidence="7">
    <location>
        <begin position="56"/>
        <end position="75"/>
    </location>
</feature>
<evidence type="ECO:0000256" key="4">
    <source>
        <dbReference type="ARBA" id="ARBA00022737"/>
    </source>
</evidence>
<proteinExistence type="predicted"/>
<evidence type="ECO:0000256" key="5">
    <source>
        <dbReference type="ARBA" id="ARBA00022989"/>
    </source>
</evidence>
<feature type="transmembrane region" description="Helical" evidence="7">
    <location>
        <begin position="468"/>
        <end position="491"/>
    </location>
</feature>
<feature type="transmembrane region" description="Helical" evidence="7">
    <location>
        <begin position="560"/>
        <end position="580"/>
    </location>
</feature>
<feature type="transmembrane region" description="Helical" evidence="7">
    <location>
        <begin position="96"/>
        <end position="121"/>
    </location>
</feature>
<gene>
    <name evidence="9" type="ORF">G8770_23210</name>
</gene>
<dbReference type="Gene3D" id="3.30.70.1450">
    <property type="entry name" value="Regulator of K+ conductance, C-terminal domain"/>
    <property type="match status" value="2"/>
</dbReference>
<feature type="transmembrane region" description="Helical" evidence="7">
    <location>
        <begin position="437"/>
        <end position="456"/>
    </location>
</feature>
<comment type="caution">
    <text evidence="9">The sequence shown here is derived from an EMBL/GenBank/DDBJ whole genome shotgun (WGS) entry which is preliminary data.</text>
</comment>
<feature type="transmembrane region" description="Helical" evidence="7">
    <location>
        <begin position="32"/>
        <end position="50"/>
    </location>
</feature>
<feature type="domain" description="RCK C-terminal" evidence="8">
    <location>
        <begin position="203"/>
        <end position="287"/>
    </location>
</feature>
<name>A0A9E5MQJ9_9GAMM</name>
<dbReference type="GO" id="GO:0006813">
    <property type="term" value="P:potassium ion transport"/>
    <property type="evidence" value="ECO:0007669"/>
    <property type="project" value="InterPro"/>
</dbReference>
<dbReference type="AlphaFoldDB" id="A0A9E5MQJ9"/>
<dbReference type="InterPro" id="IPR006037">
    <property type="entry name" value="RCK_C"/>
</dbReference>
<accession>A0A9E5MQJ9</accession>
<dbReference type="InterPro" id="IPR036721">
    <property type="entry name" value="RCK_C_sf"/>
</dbReference>
<feature type="transmembrane region" description="Helical" evidence="7">
    <location>
        <begin position="498"/>
        <end position="516"/>
    </location>
</feature>
<feature type="transmembrane region" description="Helical" evidence="7">
    <location>
        <begin position="6"/>
        <end position="25"/>
    </location>
</feature>
<keyword evidence="3 7" id="KW-0812">Transmembrane</keyword>
<dbReference type="PANTHER" id="PTHR43652:SF2">
    <property type="entry name" value="BASIC AMINO ACID ANTIPORTER YFCC-RELATED"/>
    <property type="match status" value="1"/>
</dbReference>
<feature type="transmembrane region" description="Helical" evidence="7">
    <location>
        <begin position="172"/>
        <end position="196"/>
    </location>
</feature>
<dbReference type="PANTHER" id="PTHR43652">
    <property type="entry name" value="BASIC AMINO ACID ANTIPORTER YFCC-RELATED"/>
    <property type="match status" value="1"/>
</dbReference>
<reference evidence="9" key="1">
    <citation type="submission" date="2020-03" db="EMBL/GenBank/DDBJ databases">
        <authorList>
            <person name="Guo F."/>
        </authorList>
    </citation>
    <scope>NUCLEOTIDE SEQUENCE</scope>
    <source>
        <strain evidence="9">JCM 30134</strain>
    </source>
</reference>
<dbReference type="SUPFAM" id="SSF116726">
    <property type="entry name" value="TrkA C-terminal domain-like"/>
    <property type="match status" value="2"/>
</dbReference>
<keyword evidence="10" id="KW-1185">Reference proteome</keyword>
<evidence type="ECO:0000256" key="7">
    <source>
        <dbReference type="SAM" id="Phobius"/>
    </source>
</evidence>
<dbReference type="Proteomes" id="UP000787472">
    <property type="component" value="Unassembled WGS sequence"/>
</dbReference>
<dbReference type="Pfam" id="PF02080">
    <property type="entry name" value="TrkA_C"/>
    <property type="match status" value="2"/>
</dbReference>
<comment type="subcellular location">
    <subcellularLocation>
        <location evidence="1">Membrane</location>
        <topology evidence="1">Multi-pass membrane protein</topology>
    </subcellularLocation>
</comment>
<organism evidence="9 10">
    <name type="scientific">Pseudomaricurvus hydrocarbonicus</name>
    <dbReference type="NCBI Taxonomy" id="1470433"/>
    <lineage>
        <taxon>Bacteria</taxon>
        <taxon>Pseudomonadati</taxon>
        <taxon>Pseudomonadota</taxon>
        <taxon>Gammaproteobacteria</taxon>
        <taxon>Cellvibrionales</taxon>
        <taxon>Cellvibrionaceae</taxon>
        <taxon>Pseudomaricurvus</taxon>
    </lineage>
</organism>
<dbReference type="GO" id="GO:0008324">
    <property type="term" value="F:monoatomic cation transmembrane transporter activity"/>
    <property type="evidence" value="ECO:0007669"/>
    <property type="project" value="InterPro"/>
</dbReference>
<dbReference type="PROSITE" id="PS51202">
    <property type="entry name" value="RCK_C"/>
    <property type="match status" value="2"/>
</dbReference>
<feature type="transmembrane region" description="Helical" evidence="7">
    <location>
        <begin position="141"/>
        <end position="160"/>
    </location>
</feature>
<evidence type="ECO:0000259" key="8">
    <source>
        <dbReference type="PROSITE" id="PS51202"/>
    </source>
</evidence>
<dbReference type="InterPro" id="IPR004680">
    <property type="entry name" value="Cit_transptr-like_dom"/>
</dbReference>
<protein>
    <submittedName>
        <fullName evidence="9">SLC13 family permease</fullName>
    </submittedName>
</protein>
<dbReference type="EMBL" id="JAAONZ010000033">
    <property type="protein sequence ID" value="NHO68472.1"/>
    <property type="molecule type" value="Genomic_DNA"/>
</dbReference>
<dbReference type="InterPro" id="IPR051679">
    <property type="entry name" value="DASS-Related_Transporters"/>
</dbReference>
<sequence length="581" mass="62796">MLALINEYAGLLVAMDLLVIVALLVFTQLRPWVIFLCSSVMLYLTDILSLEGLLSGYTNPSLLVLMLLFLVSVPLERTTLMRRMTSAVLRSSTRSSVLRLSVFSGFFSAFINNTAVVSAMLGPIKRQSTQSASKLLLPLSYASILGGTLTLIGTSTNLIVNGFVQQAGYETLGFFDFTFIGLPVFVGCVLLMVVLAPRVLPEQELEADTITQDYFLERRVSAGSPLIGRSVQENELRQLESIFLVEVIRDHHVMAPVSPQEVLSEGDVLVFTGDLSSIELLDRFEGLLPLEEFDLAVRENLVEVIVSPSASLVDRTIKEVDFRSRFDAAVVAVRRGNQRLRGGLGKLSLQAGDALVLAVGDDFNRHSDVAADFIVVGGIETNKTLSGSRELAVFAGFGVIVALGATGFMPLIKGLMILLAVLVVTRIMSIEDIKSRFPFSLLIVIGGALALSQAMFQTGLAADFGSWAGPVLGGLSPLGALIGVFIMTWLLTELITNNAAAAIMFPLALAISGQWGDNYMPFVMAVAFGASASFISPYGYQTNLMVYTAGNYRMADYFKLGLPILLAYSAISLTMISIIYN</sequence>
<evidence type="ECO:0000256" key="6">
    <source>
        <dbReference type="ARBA" id="ARBA00023136"/>
    </source>
</evidence>
<feature type="domain" description="RCK C-terminal" evidence="8">
    <location>
        <begin position="288"/>
        <end position="376"/>
    </location>
</feature>
<evidence type="ECO:0000256" key="2">
    <source>
        <dbReference type="ARBA" id="ARBA00022448"/>
    </source>
</evidence>
<dbReference type="GO" id="GO:0005886">
    <property type="term" value="C:plasma membrane"/>
    <property type="evidence" value="ECO:0007669"/>
    <property type="project" value="TreeGrafter"/>
</dbReference>
<keyword evidence="6 7" id="KW-0472">Membrane</keyword>
<keyword evidence="2" id="KW-0813">Transport</keyword>
<evidence type="ECO:0000256" key="3">
    <source>
        <dbReference type="ARBA" id="ARBA00022692"/>
    </source>
</evidence>
<dbReference type="RefSeq" id="WP_167192439.1">
    <property type="nucleotide sequence ID" value="NZ_JAAONZ010000033.1"/>
</dbReference>
<keyword evidence="5 7" id="KW-1133">Transmembrane helix</keyword>
<evidence type="ECO:0000313" key="10">
    <source>
        <dbReference type="Proteomes" id="UP000787472"/>
    </source>
</evidence>
<evidence type="ECO:0000313" key="9">
    <source>
        <dbReference type="EMBL" id="NHO68472.1"/>
    </source>
</evidence>
<keyword evidence="4" id="KW-0677">Repeat</keyword>
<feature type="transmembrane region" description="Helical" evidence="7">
    <location>
        <begin position="392"/>
        <end position="425"/>
    </location>
</feature>